<gene>
    <name evidence="2" type="ORF">E6H01_04180</name>
</gene>
<keyword evidence="1" id="KW-0472">Membrane</keyword>
<feature type="transmembrane region" description="Helical" evidence="1">
    <location>
        <begin position="20"/>
        <end position="42"/>
    </location>
</feature>
<name>A0A537L8Q2_9BACT</name>
<evidence type="ECO:0000256" key="1">
    <source>
        <dbReference type="SAM" id="Phobius"/>
    </source>
</evidence>
<sequence>MLDTTLANNMGRIRMPWVHLAAVARTAARLAAMLVVFACAILQNDGLPAVLQRLGTPFPVQITSKTAVA</sequence>
<keyword evidence="1" id="KW-0812">Transmembrane</keyword>
<evidence type="ECO:0000313" key="3">
    <source>
        <dbReference type="Proteomes" id="UP000319353"/>
    </source>
</evidence>
<comment type="caution">
    <text evidence="2">The sequence shown here is derived from an EMBL/GenBank/DDBJ whole genome shotgun (WGS) entry which is preliminary data.</text>
</comment>
<protein>
    <submittedName>
        <fullName evidence="2">Uncharacterized protein</fullName>
    </submittedName>
</protein>
<evidence type="ECO:0000313" key="2">
    <source>
        <dbReference type="EMBL" id="TMJ04405.1"/>
    </source>
</evidence>
<dbReference type="AlphaFoldDB" id="A0A537L8Q2"/>
<proteinExistence type="predicted"/>
<reference evidence="2 3" key="1">
    <citation type="journal article" date="2019" name="Nat. Microbiol.">
        <title>Mediterranean grassland soil C-N compound turnover is dependent on rainfall and depth, and is mediated by genomically divergent microorganisms.</title>
        <authorList>
            <person name="Diamond S."/>
            <person name="Andeer P.F."/>
            <person name="Li Z."/>
            <person name="Crits-Christoph A."/>
            <person name="Burstein D."/>
            <person name="Anantharaman K."/>
            <person name="Lane K.R."/>
            <person name="Thomas B.C."/>
            <person name="Pan C."/>
            <person name="Northen T.R."/>
            <person name="Banfield J.F."/>
        </authorList>
    </citation>
    <scope>NUCLEOTIDE SEQUENCE [LARGE SCALE GENOMIC DNA]</scope>
    <source>
        <strain evidence="2">NP_4</strain>
    </source>
</reference>
<organism evidence="2 3">
    <name type="scientific">Candidatus Segetimicrobium genomatis</name>
    <dbReference type="NCBI Taxonomy" id="2569760"/>
    <lineage>
        <taxon>Bacteria</taxon>
        <taxon>Bacillati</taxon>
        <taxon>Candidatus Sysuimicrobiota</taxon>
        <taxon>Candidatus Sysuimicrobiia</taxon>
        <taxon>Candidatus Sysuimicrobiales</taxon>
        <taxon>Candidatus Segetimicrobiaceae</taxon>
        <taxon>Candidatus Segetimicrobium</taxon>
    </lineage>
</organism>
<dbReference type="Proteomes" id="UP000319353">
    <property type="component" value="Unassembled WGS sequence"/>
</dbReference>
<feature type="non-terminal residue" evidence="2">
    <location>
        <position position="69"/>
    </location>
</feature>
<dbReference type="EMBL" id="VBAL01000042">
    <property type="protein sequence ID" value="TMJ04405.1"/>
    <property type="molecule type" value="Genomic_DNA"/>
</dbReference>
<accession>A0A537L8Q2</accession>
<keyword evidence="1" id="KW-1133">Transmembrane helix</keyword>